<gene>
    <name evidence="1" type="ORF">L1987_12226</name>
</gene>
<name>A0ACB9JFT4_9ASTR</name>
<reference evidence="1 2" key="2">
    <citation type="journal article" date="2022" name="Mol. Ecol. Resour.">
        <title>The genomes of chicory, endive, great burdock and yacon provide insights into Asteraceae paleo-polyploidization history and plant inulin production.</title>
        <authorList>
            <person name="Fan W."/>
            <person name="Wang S."/>
            <person name="Wang H."/>
            <person name="Wang A."/>
            <person name="Jiang F."/>
            <person name="Liu H."/>
            <person name="Zhao H."/>
            <person name="Xu D."/>
            <person name="Zhang Y."/>
        </authorList>
    </citation>
    <scope>NUCLEOTIDE SEQUENCE [LARGE SCALE GENOMIC DNA]</scope>
    <source>
        <strain evidence="2">cv. Yunnan</strain>
        <tissue evidence="1">Leaves</tissue>
    </source>
</reference>
<proteinExistence type="predicted"/>
<sequence>MQGDAIQAIVHNKDQKYVDSKINVLKCYRIESYVCVPVSSAINIMSHSVYLGIGAATSIDSIPDTAVLPHQYFEFCECEKLDTRRSDGHQVIDFIGLLQGVEEKNNQRSQAIFELDTYKCQFCTICSQLILTIKASRQLYGKKP</sequence>
<dbReference type="EMBL" id="CM042021">
    <property type="protein sequence ID" value="KAI3818420.1"/>
    <property type="molecule type" value="Genomic_DNA"/>
</dbReference>
<comment type="caution">
    <text evidence="1">The sequence shown here is derived from an EMBL/GenBank/DDBJ whole genome shotgun (WGS) entry which is preliminary data.</text>
</comment>
<protein>
    <submittedName>
        <fullName evidence="1">Uncharacterized protein</fullName>
    </submittedName>
</protein>
<evidence type="ECO:0000313" key="1">
    <source>
        <dbReference type="EMBL" id="KAI3818420.1"/>
    </source>
</evidence>
<accession>A0ACB9JFT4</accession>
<dbReference type="Proteomes" id="UP001056120">
    <property type="component" value="Linkage Group LG04"/>
</dbReference>
<reference evidence="2" key="1">
    <citation type="journal article" date="2022" name="Mol. Ecol. Resour.">
        <title>The genomes of chicory, endive, great burdock and yacon provide insights into Asteraceae palaeo-polyploidization history and plant inulin production.</title>
        <authorList>
            <person name="Fan W."/>
            <person name="Wang S."/>
            <person name="Wang H."/>
            <person name="Wang A."/>
            <person name="Jiang F."/>
            <person name="Liu H."/>
            <person name="Zhao H."/>
            <person name="Xu D."/>
            <person name="Zhang Y."/>
        </authorList>
    </citation>
    <scope>NUCLEOTIDE SEQUENCE [LARGE SCALE GENOMIC DNA]</scope>
    <source>
        <strain evidence="2">cv. Yunnan</strain>
    </source>
</reference>
<evidence type="ECO:0000313" key="2">
    <source>
        <dbReference type="Proteomes" id="UP001056120"/>
    </source>
</evidence>
<keyword evidence="2" id="KW-1185">Reference proteome</keyword>
<organism evidence="1 2">
    <name type="scientific">Smallanthus sonchifolius</name>
    <dbReference type="NCBI Taxonomy" id="185202"/>
    <lineage>
        <taxon>Eukaryota</taxon>
        <taxon>Viridiplantae</taxon>
        <taxon>Streptophyta</taxon>
        <taxon>Embryophyta</taxon>
        <taxon>Tracheophyta</taxon>
        <taxon>Spermatophyta</taxon>
        <taxon>Magnoliopsida</taxon>
        <taxon>eudicotyledons</taxon>
        <taxon>Gunneridae</taxon>
        <taxon>Pentapetalae</taxon>
        <taxon>asterids</taxon>
        <taxon>campanulids</taxon>
        <taxon>Asterales</taxon>
        <taxon>Asteraceae</taxon>
        <taxon>Asteroideae</taxon>
        <taxon>Heliantheae alliance</taxon>
        <taxon>Millerieae</taxon>
        <taxon>Smallanthus</taxon>
    </lineage>
</organism>